<protein>
    <submittedName>
        <fullName evidence="1">Uncharacterized protein</fullName>
    </submittedName>
</protein>
<organism evidence="1 2">
    <name type="scientific">Pseudomonas fluorescens (strain SBW25)</name>
    <dbReference type="NCBI Taxonomy" id="216595"/>
    <lineage>
        <taxon>Bacteria</taxon>
        <taxon>Pseudomonadati</taxon>
        <taxon>Pseudomonadota</taxon>
        <taxon>Gammaproteobacteria</taxon>
        <taxon>Pseudomonadales</taxon>
        <taxon>Pseudomonadaceae</taxon>
        <taxon>Pseudomonas</taxon>
    </lineage>
</organism>
<dbReference type="EMBL" id="AM235768">
    <property type="protein sequence ID" value="CAM96193.1"/>
    <property type="molecule type" value="Genomic_DNA"/>
</dbReference>
<evidence type="ECO:0000313" key="1">
    <source>
        <dbReference type="EMBL" id="CAM96193.1"/>
    </source>
</evidence>
<evidence type="ECO:0000313" key="2">
    <source>
        <dbReference type="Proteomes" id="UP000002332"/>
    </source>
</evidence>
<reference evidence="1 2" key="1">
    <citation type="journal article" date="2007" name="ISME J.">
        <title>Sequence-based analysis of pQBR103; a representative of a unique, transfer-proficient mega plasmid resident in the microbial community of sugar beet.</title>
        <authorList>
            <person name="Tett A."/>
            <person name="Spiers A.J."/>
            <person name="Crossman L.C."/>
            <person name="Ager D."/>
            <person name="Ciric L."/>
            <person name="Dow J.M."/>
            <person name="Fry J.C."/>
            <person name="Harris D."/>
            <person name="Lilley A."/>
            <person name="Oliver A."/>
            <person name="Parkhill J."/>
            <person name="Quail M.A."/>
            <person name="Rainey P.B."/>
            <person name="Saunders N.J."/>
            <person name="Seeger K."/>
            <person name="Snyder L.A.S."/>
            <person name="Squares R."/>
            <person name="Thomas C.M."/>
            <person name="Turner S.L."/>
            <person name="Zhang X.-X."/>
            <person name="Field D."/>
            <person name="Bailey M.J."/>
        </authorList>
    </citation>
    <scope>NUCLEOTIDE SEQUENCE [LARGE SCALE GENOMIC DNA]</scope>
    <source>
        <strain evidence="1 2">SBW25</strain>
    </source>
</reference>
<accession>A4V7D1</accession>
<sequence length="99" mass="11032">MLHALSVLLRLIDRGRVFNCAHVHRHITHLLDDGGFACFVRGADLGIHSQAQTAIDVRPVTGAVAGFPGPSAAWRLLCFIVVRTGIKVRCHRRFHCYFD</sequence>
<dbReference type="Proteomes" id="UP000002332">
    <property type="component" value="Plasmid pQBR103"/>
</dbReference>
<keyword evidence="1" id="KW-0614">Plasmid</keyword>
<name>A4V7D1_PSEFS</name>
<geneLocation type="plasmid" evidence="1 2">
    <name>pQBR103</name>
</geneLocation>
<dbReference type="AlphaFoldDB" id="A4V7D1"/>
<gene>
    <name evidence="1" type="ordered locus">pQBR0161</name>
</gene>
<proteinExistence type="predicted"/>